<dbReference type="AlphaFoldDB" id="A0A9D3V7M8"/>
<dbReference type="OrthoDB" id="975181at2759"/>
<organism evidence="1 2">
    <name type="scientific">Gossypium stocksii</name>
    <dbReference type="NCBI Taxonomy" id="47602"/>
    <lineage>
        <taxon>Eukaryota</taxon>
        <taxon>Viridiplantae</taxon>
        <taxon>Streptophyta</taxon>
        <taxon>Embryophyta</taxon>
        <taxon>Tracheophyta</taxon>
        <taxon>Spermatophyta</taxon>
        <taxon>Magnoliopsida</taxon>
        <taxon>eudicotyledons</taxon>
        <taxon>Gunneridae</taxon>
        <taxon>Pentapetalae</taxon>
        <taxon>rosids</taxon>
        <taxon>malvids</taxon>
        <taxon>Malvales</taxon>
        <taxon>Malvaceae</taxon>
        <taxon>Malvoideae</taxon>
        <taxon>Gossypium</taxon>
    </lineage>
</organism>
<name>A0A9D3V7M8_9ROSI</name>
<gene>
    <name evidence="1" type="ORF">J1N35_025386</name>
</gene>
<dbReference type="EMBL" id="JAIQCV010000008">
    <property type="protein sequence ID" value="KAH1073058.1"/>
    <property type="molecule type" value="Genomic_DNA"/>
</dbReference>
<evidence type="ECO:0000313" key="1">
    <source>
        <dbReference type="EMBL" id="KAH1073058.1"/>
    </source>
</evidence>
<evidence type="ECO:0008006" key="3">
    <source>
        <dbReference type="Google" id="ProtNLM"/>
    </source>
</evidence>
<feature type="non-terminal residue" evidence="1">
    <location>
        <position position="1"/>
    </location>
</feature>
<evidence type="ECO:0000313" key="2">
    <source>
        <dbReference type="Proteomes" id="UP000828251"/>
    </source>
</evidence>
<accession>A0A9D3V7M8</accession>
<comment type="caution">
    <text evidence="1">The sequence shown here is derived from an EMBL/GenBank/DDBJ whole genome shotgun (WGS) entry which is preliminary data.</text>
</comment>
<keyword evidence="2" id="KW-1185">Reference proteome</keyword>
<reference evidence="1 2" key="1">
    <citation type="journal article" date="2021" name="Plant Biotechnol. J.">
        <title>Multi-omics assisted identification of the key and species-specific regulatory components of drought-tolerant mechanisms in Gossypium stocksii.</title>
        <authorList>
            <person name="Yu D."/>
            <person name="Ke L."/>
            <person name="Zhang D."/>
            <person name="Wu Y."/>
            <person name="Sun Y."/>
            <person name="Mei J."/>
            <person name="Sun J."/>
            <person name="Sun Y."/>
        </authorList>
    </citation>
    <scope>NUCLEOTIDE SEQUENCE [LARGE SCALE GENOMIC DNA]</scope>
    <source>
        <strain evidence="2">cv. E1</strain>
        <tissue evidence="1">Leaf</tissue>
    </source>
</reference>
<dbReference type="Proteomes" id="UP000828251">
    <property type="component" value="Unassembled WGS sequence"/>
</dbReference>
<sequence length="207" mass="23633">VSKKVLQEGTCWRVGKCENVSIFNHAWLPSFDNCRLSHQVINCNLEYVAELIDNNKREWMKELISNTFNMVDAGRILHLPLAAIPLEDEVIWTERNKYVHEKIKKYSTDIVSFIKKYIAELDRLEQTGLTKAPIKDSWVPPSREDIKINFDVGFNRDYFRSSLGIVARNGKGGVIASKATIHENVNLAFATEAHACLEAVRLGLEMK</sequence>
<proteinExistence type="predicted"/>
<protein>
    <recommendedName>
        <fullName evidence="3">RNase H type-1 domain-containing protein</fullName>
    </recommendedName>
</protein>